<keyword evidence="3 10" id="KW-0813">Transport</keyword>
<evidence type="ECO:0000256" key="1">
    <source>
        <dbReference type="ARBA" id="ARBA00004651"/>
    </source>
</evidence>
<dbReference type="STRING" id="1229831.M832_01300"/>
<dbReference type="AlphaFoldDB" id="W8JL31"/>
<sequence length="116" mass="12861">MSNFSKRILGEHCGWLILYISIFFLILCVFLCGLILIQESKSMGLGSSFGVDSGDSMFGVSTPDVLKKVTTWLAIIFCCGCLFLSFATNYLGKNFRAHVPSISEENLYEGQEPSQE</sequence>
<dbReference type="Proteomes" id="UP000019433">
    <property type="component" value="Chromosome"/>
</dbReference>
<proteinExistence type="inferred from homology"/>
<dbReference type="GO" id="GO:0009306">
    <property type="term" value="P:protein secretion"/>
    <property type="evidence" value="ECO:0007669"/>
    <property type="project" value="UniProtKB-UniRule"/>
</dbReference>
<dbReference type="InterPro" id="IPR004692">
    <property type="entry name" value="SecG"/>
</dbReference>
<dbReference type="Pfam" id="PF03840">
    <property type="entry name" value="SecG"/>
    <property type="match status" value="1"/>
</dbReference>
<comment type="subcellular location">
    <subcellularLocation>
        <location evidence="1 10">Cell membrane</location>
        <topology evidence="1 10">Multi-pass membrane protein</topology>
    </subcellularLocation>
</comment>
<keyword evidence="8 10" id="KW-0811">Translocation</keyword>
<accession>W8JL31</accession>
<organism evidence="11 12">
    <name type="scientific">Chlamydia avium 10DC88</name>
    <dbReference type="NCBI Taxonomy" id="1229831"/>
    <lineage>
        <taxon>Bacteria</taxon>
        <taxon>Pseudomonadati</taxon>
        <taxon>Chlamydiota</taxon>
        <taxon>Chlamydiia</taxon>
        <taxon>Chlamydiales</taxon>
        <taxon>Chlamydiaceae</taxon>
        <taxon>Chlamydia/Chlamydophila group</taxon>
        <taxon>Chlamydia</taxon>
    </lineage>
</organism>
<dbReference type="GO" id="GO:0043952">
    <property type="term" value="P:protein transport by the Sec complex"/>
    <property type="evidence" value="ECO:0007669"/>
    <property type="project" value="TreeGrafter"/>
</dbReference>
<keyword evidence="5 10" id="KW-0812">Transmembrane</keyword>
<keyword evidence="9 10" id="KW-0472">Membrane</keyword>
<dbReference type="PATRIC" id="fig|1229831.3.peg.132"/>
<dbReference type="EMBL" id="CP006571">
    <property type="protein sequence ID" value="AHK62999.1"/>
    <property type="molecule type" value="Genomic_DNA"/>
</dbReference>
<dbReference type="PANTHER" id="PTHR34182">
    <property type="entry name" value="PROTEIN-EXPORT MEMBRANE PROTEIN SECG"/>
    <property type="match status" value="1"/>
</dbReference>
<comment type="function">
    <text evidence="10">Involved in protein export. Participates in an early event of protein translocation.</text>
</comment>
<dbReference type="GO" id="GO:0015450">
    <property type="term" value="F:protein-transporting ATPase activity"/>
    <property type="evidence" value="ECO:0007669"/>
    <property type="project" value="UniProtKB-UniRule"/>
</dbReference>
<evidence type="ECO:0000256" key="8">
    <source>
        <dbReference type="ARBA" id="ARBA00023010"/>
    </source>
</evidence>
<dbReference type="PANTHER" id="PTHR34182:SF1">
    <property type="entry name" value="PROTEIN-EXPORT MEMBRANE PROTEIN SECG"/>
    <property type="match status" value="1"/>
</dbReference>
<dbReference type="eggNOG" id="COG1314">
    <property type="taxonomic scope" value="Bacteria"/>
</dbReference>
<feature type="transmembrane region" description="Helical" evidence="10">
    <location>
        <begin position="12"/>
        <end position="37"/>
    </location>
</feature>
<dbReference type="NCBIfam" id="TIGR00810">
    <property type="entry name" value="secG"/>
    <property type="match status" value="1"/>
</dbReference>
<keyword evidence="7 10" id="KW-1133">Transmembrane helix</keyword>
<evidence type="ECO:0000256" key="6">
    <source>
        <dbReference type="ARBA" id="ARBA00022927"/>
    </source>
</evidence>
<keyword evidence="4 10" id="KW-1003">Cell membrane</keyword>
<reference evidence="11 12" key="1">
    <citation type="journal article" date="2014" name="Syst. Appl. Microbiol.">
        <title>Evidence for the existence of two new members of the family Chlamydiaceae and proposal of Chlamydia avium sp. nov. and Chlamydia gallinacea sp. nov.</title>
        <authorList>
            <person name="Sachse K."/>
            <person name="Laroucau K."/>
            <person name="Riege K."/>
            <person name="Wehner S."/>
            <person name="Dilcher M."/>
            <person name="Creasy H.H."/>
            <person name="Weidmann M."/>
            <person name="Myers G."/>
            <person name="Vorimore F."/>
            <person name="Vicari N."/>
            <person name="Magnino S."/>
            <person name="Liebler-Tenorio E."/>
            <person name="Ruettger A."/>
            <person name="Bavoil P.M."/>
            <person name="Hufert F.T."/>
            <person name="Rossello-Mora R."/>
            <person name="Marz M."/>
        </authorList>
    </citation>
    <scope>NUCLEOTIDE SEQUENCE [LARGE SCALE GENOMIC DNA]</scope>
    <source>
        <strain evidence="11 12">10DC88</strain>
    </source>
</reference>
<gene>
    <name evidence="11" type="ORF">M832_01300</name>
</gene>
<keyword evidence="6 10" id="KW-0653">Protein transport</keyword>
<dbReference type="GO" id="GO:0065002">
    <property type="term" value="P:intracellular protein transmembrane transport"/>
    <property type="evidence" value="ECO:0007669"/>
    <property type="project" value="TreeGrafter"/>
</dbReference>
<feature type="transmembrane region" description="Helical" evidence="10">
    <location>
        <begin position="72"/>
        <end position="92"/>
    </location>
</feature>
<name>W8JL31_9CHLA</name>
<evidence type="ECO:0000256" key="5">
    <source>
        <dbReference type="ARBA" id="ARBA00022692"/>
    </source>
</evidence>
<comment type="similarity">
    <text evidence="2 10">Belongs to the SecG family.</text>
</comment>
<dbReference type="GO" id="GO:0005886">
    <property type="term" value="C:plasma membrane"/>
    <property type="evidence" value="ECO:0007669"/>
    <property type="project" value="UniProtKB-SubCell"/>
</dbReference>
<evidence type="ECO:0000313" key="12">
    <source>
        <dbReference type="Proteomes" id="UP000019433"/>
    </source>
</evidence>
<evidence type="ECO:0000256" key="9">
    <source>
        <dbReference type="ARBA" id="ARBA00023136"/>
    </source>
</evidence>
<evidence type="ECO:0000256" key="10">
    <source>
        <dbReference type="RuleBase" id="RU365087"/>
    </source>
</evidence>
<dbReference type="KEGG" id="cav:M832_01300"/>
<evidence type="ECO:0000256" key="7">
    <source>
        <dbReference type="ARBA" id="ARBA00022989"/>
    </source>
</evidence>
<protein>
    <recommendedName>
        <fullName evidence="10">Protein-export membrane protein SecG</fullName>
    </recommendedName>
</protein>
<evidence type="ECO:0000256" key="3">
    <source>
        <dbReference type="ARBA" id="ARBA00022448"/>
    </source>
</evidence>
<dbReference type="PRINTS" id="PR01651">
    <property type="entry name" value="SECGEXPORT"/>
</dbReference>
<evidence type="ECO:0000256" key="4">
    <source>
        <dbReference type="ARBA" id="ARBA00022475"/>
    </source>
</evidence>
<evidence type="ECO:0000256" key="2">
    <source>
        <dbReference type="ARBA" id="ARBA00008445"/>
    </source>
</evidence>
<evidence type="ECO:0000313" key="11">
    <source>
        <dbReference type="EMBL" id="AHK62999.1"/>
    </source>
</evidence>
<dbReference type="HOGENOM" id="CLU_176098_0_0_0"/>